<dbReference type="Proteomes" id="UP000821845">
    <property type="component" value="Chromosome 1"/>
</dbReference>
<evidence type="ECO:0000313" key="2">
    <source>
        <dbReference type="Proteomes" id="UP000821845"/>
    </source>
</evidence>
<sequence>MLLTVTVAARSSNCLQSPSVSKDDRPLARAVYCIRRVNHGSLSTLHLTSAVLTTLGRLITRSPAQCDLAASSASTNNSKATAGAAASAV</sequence>
<comment type="caution">
    <text evidence="1">The sequence shown here is derived from an EMBL/GenBank/DDBJ whole genome shotgun (WGS) entry which is preliminary data.</text>
</comment>
<keyword evidence="2" id="KW-1185">Reference proteome</keyword>
<gene>
    <name evidence="1" type="ORF">HPB50_022615</name>
</gene>
<protein>
    <submittedName>
        <fullName evidence="1">Uncharacterized protein</fullName>
    </submittedName>
</protein>
<evidence type="ECO:0000313" key="1">
    <source>
        <dbReference type="EMBL" id="KAH6948044.1"/>
    </source>
</evidence>
<organism evidence="1 2">
    <name type="scientific">Hyalomma asiaticum</name>
    <name type="common">Tick</name>
    <dbReference type="NCBI Taxonomy" id="266040"/>
    <lineage>
        <taxon>Eukaryota</taxon>
        <taxon>Metazoa</taxon>
        <taxon>Ecdysozoa</taxon>
        <taxon>Arthropoda</taxon>
        <taxon>Chelicerata</taxon>
        <taxon>Arachnida</taxon>
        <taxon>Acari</taxon>
        <taxon>Parasitiformes</taxon>
        <taxon>Ixodida</taxon>
        <taxon>Ixodoidea</taxon>
        <taxon>Ixodidae</taxon>
        <taxon>Hyalomminae</taxon>
        <taxon>Hyalomma</taxon>
    </lineage>
</organism>
<dbReference type="EMBL" id="CM023481">
    <property type="protein sequence ID" value="KAH6948044.1"/>
    <property type="molecule type" value="Genomic_DNA"/>
</dbReference>
<proteinExistence type="predicted"/>
<name>A0ACB7TPG3_HYAAI</name>
<accession>A0ACB7TPG3</accession>
<reference evidence="1" key="1">
    <citation type="submission" date="2020-05" db="EMBL/GenBank/DDBJ databases">
        <title>Large-scale comparative analyses of tick genomes elucidate their genetic diversity and vector capacities.</title>
        <authorList>
            <person name="Jia N."/>
            <person name="Wang J."/>
            <person name="Shi W."/>
            <person name="Du L."/>
            <person name="Sun Y."/>
            <person name="Zhan W."/>
            <person name="Jiang J."/>
            <person name="Wang Q."/>
            <person name="Zhang B."/>
            <person name="Ji P."/>
            <person name="Sakyi L.B."/>
            <person name="Cui X."/>
            <person name="Yuan T."/>
            <person name="Jiang B."/>
            <person name="Yang W."/>
            <person name="Lam T.T.-Y."/>
            <person name="Chang Q."/>
            <person name="Ding S."/>
            <person name="Wang X."/>
            <person name="Zhu J."/>
            <person name="Ruan X."/>
            <person name="Zhao L."/>
            <person name="Wei J."/>
            <person name="Que T."/>
            <person name="Du C."/>
            <person name="Cheng J."/>
            <person name="Dai P."/>
            <person name="Han X."/>
            <person name="Huang E."/>
            <person name="Gao Y."/>
            <person name="Liu J."/>
            <person name="Shao H."/>
            <person name="Ye R."/>
            <person name="Li L."/>
            <person name="Wei W."/>
            <person name="Wang X."/>
            <person name="Wang C."/>
            <person name="Yang T."/>
            <person name="Huo Q."/>
            <person name="Li W."/>
            <person name="Guo W."/>
            <person name="Chen H."/>
            <person name="Zhou L."/>
            <person name="Ni X."/>
            <person name="Tian J."/>
            <person name="Zhou Y."/>
            <person name="Sheng Y."/>
            <person name="Liu T."/>
            <person name="Pan Y."/>
            <person name="Xia L."/>
            <person name="Li J."/>
            <person name="Zhao F."/>
            <person name="Cao W."/>
        </authorList>
    </citation>
    <scope>NUCLEOTIDE SEQUENCE</scope>
    <source>
        <strain evidence="1">Hyas-2018</strain>
    </source>
</reference>